<dbReference type="Proteomes" id="UP000198677">
    <property type="component" value="Unassembled WGS sequence"/>
</dbReference>
<keyword evidence="3" id="KW-0378">Hydrolase</keyword>
<keyword evidence="9" id="KW-1185">Reference proteome</keyword>
<evidence type="ECO:0000313" key="9">
    <source>
        <dbReference type="Proteomes" id="UP000198677"/>
    </source>
</evidence>
<name>A0A1H7XW70_9NOCA</name>
<evidence type="ECO:0000256" key="5">
    <source>
        <dbReference type="SAM" id="Coils"/>
    </source>
</evidence>
<evidence type="ECO:0000256" key="1">
    <source>
        <dbReference type="ARBA" id="ARBA00007074"/>
    </source>
</evidence>
<dbReference type="Gene3D" id="3.90.1720.10">
    <property type="entry name" value="endopeptidase domain like (from Nostoc punctiforme)"/>
    <property type="match status" value="1"/>
</dbReference>
<dbReference type="GO" id="GO:0006508">
    <property type="term" value="P:proteolysis"/>
    <property type="evidence" value="ECO:0007669"/>
    <property type="project" value="UniProtKB-KW"/>
</dbReference>
<dbReference type="InterPro" id="IPR000064">
    <property type="entry name" value="NLP_P60_dom"/>
</dbReference>
<keyword evidence="5" id="KW-0175">Coiled coil</keyword>
<feature type="compositionally biased region" description="Acidic residues" evidence="6">
    <location>
        <begin position="322"/>
        <end position="335"/>
    </location>
</feature>
<feature type="region of interest" description="Disordered" evidence="6">
    <location>
        <begin position="289"/>
        <end position="361"/>
    </location>
</feature>
<proteinExistence type="inferred from homology"/>
<dbReference type="Pfam" id="PF00877">
    <property type="entry name" value="NLPC_P60"/>
    <property type="match status" value="1"/>
</dbReference>
<gene>
    <name evidence="8" type="ORF">SAMN05444583_13449</name>
</gene>
<evidence type="ECO:0000256" key="6">
    <source>
        <dbReference type="SAM" id="MobiDB-lite"/>
    </source>
</evidence>
<dbReference type="PROSITE" id="PS51935">
    <property type="entry name" value="NLPC_P60"/>
    <property type="match status" value="1"/>
</dbReference>
<dbReference type="RefSeq" id="WP_083576719.1">
    <property type="nucleotide sequence ID" value="NZ_FOAW01000034.1"/>
</dbReference>
<comment type="similarity">
    <text evidence="1">Belongs to the peptidase C40 family.</text>
</comment>
<evidence type="ECO:0000259" key="7">
    <source>
        <dbReference type="PROSITE" id="PS51935"/>
    </source>
</evidence>
<feature type="domain" description="NlpC/P60" evidence="7">
    <location>
        <begin position="361"/>
        <end position="499"/>
    </location>
</feature>
<dbReference type="GO" id="GO:0008234">
    <property type="term" value="F:cysteine-type peptidase activity"/>
    <property type="evidence" value="ECO:0007669"/>
    <property type="project" value="UniProtKB-KW"/>
</dbReference>
<evidence type="ECO:0000313" key="8">
    <source>
        <dbReference type="EMBL" id="SEM37357.1"/>
    </source>
</evidence>
<dbReference type="PANTHER" id="PTHR47359:SF3">
    <property type="entry name" value="NLP_P60 DOMAIN-CONTAINING PROTEIN-RELATED"/>
    <property type="match status" value="1"/>
</dbReference>
<dbReference type="EMBL" id="FOAW01000034">
    <property type="protein sequence ID" value="SEM37357.1"/>
    <property type="molecule type" value="Genomic_DNA"/>
</dbReference>
<dbReference type="OrthoDB" id="4771638at2"/>
<dbReference type="SUPFAM" id="SSF54001">
    <property type="entry name" value="Cysteine proteinases"/>
    <property type="match status" value="1"/>
</dbReference>
<evidence type="ECO:0000256" key="2">
    <source>
        <dbReference type="ARBA" id="ARBA00022670"/>
    </source>
</evidence>
<accession>A0A1H7XW70</accession>
<feature type="coiled-coil region" evidence="5">
    <location>
        <begin position="44"/>
        <end position="71"/>
    </location>
</feature>
<feature type="region of interest" description="Disordered" evidence="6">
    <location>
        <begin position="169"/>
        <end position="196"/>
    </location>
</feature>
<dbReference type="InterPro" id="IPR051794">
    <property type="entry name" value="PG_Endopeptidase_C40"/>
</dbReference>
<organism evidence="8 9">
    <name type="scientific">Rhodococcus maanshanensis</name>
    <dbReference type="NCBI Taxonomy" id="183556"/>
    <lineage>
        <taxon>Bacteria</taxon>
        <taxon>Bacillati</taxon>
        <taxon>Actinomycetota</taxon>
        <taxon>Actinomycetes</taxon>
        <taxon>Mycobacteriales</taxon>
        <taxon>Nocardiaceae</taxon>
        <taxon>Rhodococcus</taxon>
    </lineage>
</organism>
<reference evidence="9" key="1">
    <citation type="submission" date="2016-10" db="EMBL/GenBank/DDBJ databases">
        <authorList>
            <person name="Varghese N."/>
            <person name="Submissions S."/>
        </authorList>
    </citation>
    <scope>NUCLEOTIDE SEQUENCE [LARGE SCALE GENOMIC DNA]</scope>
    <source>
        <strain evidence="9">DSM 44675</strain>
    </source>
</reference>
<feature type="compositionally biased region" description="Basic and acidic residues" evidence="6">
    <location>
        <begin position="169"/>
        <end position="183"/>
    </location>
</feature>
<evidence type="ECO:0000256" key="4">
    <source>
        <dbReference type="ARBA" id="ARBA00022807"/>
    </source>
</evidence>
<evidence type="ECO:0000256" key="3">
    <source>
        <dbReference type="ARBA" id="ARBA00022801"/>
    </source>
</evidence>
<keyword evidence="4" id="KW-0788">Thiol protease</keyword>
<dbReference type="InterPro" id="IPR038765">
    <property type="entry name" value="Papain-like_cys_pep_sf"/>
</dbReference>
<dbReference type="PANTHER" id="PTHR47359">
    <property type="entry name" value="PEPTIDOGLYCAN DL-ENDOPEPTIDASE CWLO"/>
    <property type="match status" value="1"/>
</dbReference>
<feature type="region of interest" description="Disordered" evidence="6">
    <location>
        <begin position="12"/>
        <end position="36"/>
    </location>
</feature>
<sequence>MAIVASLVTGTPGLAAAVPPPPPNPSESELQQAGQGVEERVGQVSALINEVAAADQQLRALDDEVAIKREQVNKALVDLQMSRDAAAAAAGAVGISQQALRDAGAQIELAQTRFDEFAARTYKQGTGIASFASFLGSQGPGDVLDRAQVMKILATNKNSVMDALQRVRTEQANKDSSTREAKQQADAAASAAESRKSDAENAISVARSALAEQSGKKAAIEAQRSSAESALAAARENVSGLQSQRQAFVNWDTQRAAEQAAIAAAAAAAREVAAAAAARVAANQAAKDRARELATGQRPHTQIEDDAATDYGTEESGAVESGTEESEAEESEASEESPPVTTKPVKPKPKPSKPKPAVTGSAAVETVIDRGMSQLGITYAWGGGDENGPTLGIRDGGVADSYGDFNKVGFDCSGLMIYAFAGIGVSLPHYTGYQYTAGEQVPSSEMRRGDMIFYGPNASQHVALYLGNGEMLEAPQSGSIVKVSPVRWDGMTPYVVRMV</sequence>
<dbReference type="AlphaFoldDB" id="A0A1H7XW70"/>
<keyword evidence="2" id="KW-0645">Protease</keyword>
<protein>
    <submittedName>
        <fullName evidence="8">NlpC/P60 family protein</fullName>
    </submittedName>
</protein>